<dbReference type="Pfam" id="PF02604">
    <property type="entry name" value="PhdYeFM_antitox"/>
    <property type="match status" value="1"/>
</dbReference>
<accession>A0A918PHK6</accession>
<reference evidence="3" key="1">
    <citation type="journal article" date="2014" name="Int. J. Syst. Evol. Microbiol.">
        <title>Complete genome sequence of Corynebacterium casei LMG S-19264T (=DSM 44701T), isolated from a smear-ripened cheese.</title>
        <authorList>
            <consortium name="US DOE Joint Genome Institute (JGI-PGF)"/>
            <person name="Walter F."/>
            <person name="Albersmeier A."/>
            <person name="Kalinowski J."/>
            <person name="Ruckert C."/>
        </authorList>
    </citation>
    <scope>NUCLEOTIDE SEQUENCE</scope>
    <source>
        <strain evidence="3">KCTC 32255</strain>
    </source>
</reference>
<dbReference type="SUPFAM" id="SSF143120">
    <property type="entry name" value="YefM-like"/>
    <property type="match status" value="1"/>
</dbReference>
<dbReference type="AlphaFoldDB" id="A0A918PHK6"/>
<comment type="function">
    <text evidence="2">Antitoxin component of a type II toxin-antitoxin (TA) system.</text>
</comment>
<evidence type="ECO:0000313" key="4">
    <source>
        <dbReference type="Proteomes" id="UP000648075"/>
    </source>
</evidence>
<dbReference type="Gene3D" id="3.40.1620.10">
    <property type="entry name" value="YefM-like domain"/>
    <property type="match status" value="1"/>
</dbReference>
<dbReference type="PANTHER" id="PTHR33713">
    <property type="entry name" value="ANTITOXIN YAFN-RELATED"/>
    <property type="match status" value="1"/>
</dbReference>
<name>A0A918PHK6_9SPHN</name>
<dbReference type="InterPro" id="IPR051405">
    <property type="entry name" value="phD/YefM_antitoxin"/>
</dbReference>
<dbReference type="EMBL" id="BMZA01000009">
    <property type="protein sequence ID" value="GGZ08270.1"/>
    <property type="molecule type" value="Genomic_DNA"/>
</dbReference>
<gene>
    <name evidence="3" type="ORF">GCM10011614_23860</name>
</gene>
<comment type="caution">
    <text evidence="3">The sequence shown here is derived from an EMBL/GenBank/DDBJ whole genome shotgun (WGS) entry which is preliminary data.</text>
</comment>
<keyword evidence="4" id="KW-1185">Reference proteome</keyword>
<comment type="similarity">
    <text evidence="1 2">Belongs to the phD/YefM antitoxin family.</text>
</comment>
<protein>
    <recommendedName>
        <fullName evidence="2">Antitoxin</fullName>
    </recommendedName>
</protein>
<reference evidence="3" key="2">
    <citation type="submission" date="2020-09" db="EMBL/GenBank/DDBJ databases">
        <authorList>
            <person name="Sun Q."/>
            <person name="Kim S."/>
        </authorList>
    </citation>
    <scope>NUCLEOTIDE SEQUENCE</scope>
    <source>
        <strain evidence="3">KCTC 32255</strain>
    </source>
</reference>
<evidence type="ECO:0000256" key="2">
    <source>
        <dbReference type="RuleBase" id="RU362080"/>
    </source>
</evidence>
<dbReference type="Proteomes" id="UP000648075">
    <property type="component" value="Unassembled WGS sequence"/>
</dbReference>
<evidence type="ECO:0000256" key="1">
    <source>
        <dbReference type="ARBA" id="ARBA00009981"/>
    </source>
</evidence>
<dbReference type="PANTHER" id="PTHR33713:SF10">
    <property type="entry name" value="ANTITOXIN YAFN"/>
    <property type="match status" value="1"/>
</dbReference>
<dbReference type="InterPro" id="IPR036165">
    <property type="entry name" value="YefM-like_sf"/>
</dbReference>
<organism evidence="3 4">
    <name type="scientific">Novosphingobium colocasiae</name>
    <dbReference type="NCBI Taxonomy" id="1256513"/>
    <lineage>
        <taxon>Bacteria</taxon>
        <taxon>Pseudomonadati</taxon>
        <taxon>Pseudomonadota</taxon>
        <taxon>Alphaproteobacteria</taxon>
        <taxon>Sphingomonadales</taxon>
        <taxon>Sphingomonadaceae</taxon>
        <taxon>Novosphingobium</taxon>
    </lineage>
</organism>
<evidence type="ECO:0000313" key="3">
    <source>
        <dbReference type="EMBL" id="GGZ08270.1"/>
    </source>
</evidence>
<dbReference type="InterPro" id="IPR006442">
    <property type="entry name" value="Antitoxin_Phd/YefM"/>
</dbReference>
<sequence>MDKLRPNSRLGGTVDETCFETYYVVMNKPFKPAAVLPILADVAVSISELKKNPAAVIEEARRQQVAITNRNRAVAYIISPEVWDHILDIFDERKLERELADHLDDVDDAETVSIEDLLK</sequence>
<proteinExistence type="inferred from homology"/>
<dbReference type="NCBIfam" id="TIGR01552">
    <property type="entry name" value="phd_fam"/>
    <property type="match status" value="1"/>
</dbReference>